<dbReference type="GO" id="GO:0005198">
    <property type="term" value="F:structural molecule activity"/>
    <property type="evidence" value="ECO:0007669"/>
    <property type="project" value="UniProtKB-UniRule"/>
</dbReference>
<evidence type="ECO:0000256" key="1">
    <source>
        <dbReference type="ARBA" id="ARBA00005709"/>
    </source>
</evidence>
<evidence type="ECO:0000313" key="6">
    <source>
        <dbReference type="EMBL" id="PSC05213.1"/>
    </source>
</evidence>
<dbReference type="OrthoDB" id="7312911at2"/>
<accession>A0A2T1HU61</accession>
<keyword evidence="2 3" id="KW-0975">Bacterial flagellum</keyword>
<evidence type="ECO:0000259" key="4">
    <source>
        <dbReference type="Pfam" id="PF00669"/>
    </source>
</evidence>
<dbReference type="AlphaFoldDB" id="A0A2T1HU61"/>
<evidence type="ECO:0000256" key="2">
    <source>
        <dbReference type="ARBA" id="ARBA00023143"/>
    </source>
</evidence>
<dbReference type="EMBL" id="PVZS01000009">
    <property type="protein sequence ID" value="PSC05213.1"/>
    <property type="molecule type" value="Genomic_DNA"/>
</dbReference>
<sequence>MTITSTSLGAYSLDVTRTRQNAARLTDMKSQLTDLQRQLSTGKLADSYAAMGAGRGTSLSVRQTLTTLDGYSAAVTDATNRAAVLDKTLTRMQAISTTTANGLALSSFSPNANGLTTEQVSAKASLTEMISLLNQDYAGRSLFAGRSADQPAVTVDANAMISGVQSAIATRRANDAGAPGNIGNLTISSTAAGQVSISPTAATPAYGFGMNPAQSFDFGAAPPTDGQSFQVNLLMPDGAARTVTLVARTSVPAPNAPAGEISFAIGGSGGATATNFVNALTPAVQAVTASSEFWASSAVAGAKDYFANLSNWYGGSASSDPRAGASSYVDDGQTVGLGMEASEPAFQNMLAQLGVLAAQTFPTATATDQANYAALTQRVQGQLNAPVVPATPAPGAYTIKQAQTDVGLASATLKNAQQWHTDTKAQLENALSGVEDATPEAVAAQLLSLQTQLQASYQTTSMLSKMSLVNYL</sequence>
<protein>
    <recommendedName>
        <fullName evidence="3">Flagellin</fullName>
    </recommendedName>
</protein>
<organism evidence="6 7">
    <name type="scientific">Alsobacter soli</name>
    <dbReference type="NCBI Taxonomy" id="2109933"/>
    <lineage>
        <taxon>Bacteria</taxon>
        <taxon>Pseudomonadati</taxon>
        <taxon>Pseudomonadota</taxon>
        <taxon>Alphaproteobacteria</taxon>
        <taxon>Hyphomicrobiales</taxon>
        <taxon>Alsobacteraceae</taxon>
        <taxon>Alsobacter</taxon>
    </lineage>
</organism>
<dbReference type="InterPro" id="IPR001492">
    <property type="entry name" value="Flagellin"/>
</dbReference>
<dbReference type="PANTHER" id="PTHR42792:SF1">
    <property type="entry name" value="FLAGELLAR HOOK-ASSOCIATED PROTEIN 3"/>
    <property type="match status" value="1"/>
</dbReference>
<dbReference type="InterPro" id="IPR001029">
    <property type="entry name" value="Flagellin_N"/>
</dbReference>
<gene>
    <name evidence="6" type="ORF">SLNSH_10405</name>
</gene>
<comment type="caution">
    <text evidence="6">The sequence shown here is derived from an EMBL/GenBank/DDBJ whole genome shotgun (WGS) entry which is preliminary data.</text>
</comment>
<feature type="domain" description="Flagellin C-terminal" evidence="5">
    <location>
        <begin position="399"/>
        <end position="472"/>
    </location>
</feature>
<dbReference type="RefSeq" id="WP_106336749.1">
    <property type="nucleotide sequence ID" value="NZ_PVZS01000009.1"/>
</dbReference>
<dbReference type="InterPro" id="IPR046358">
    <property type="entry name" value="Flagellin_C"/>
</dbReference>
<keyword evidence="7" id="KW-1185">Reference proteome</keyword>
<keyword evidence="3" id="KW-0964">Secreted</keyword>
<evidence type="ECO:0000259" key="5">
    <source>
        <dbReference type="Pfam" id="PF00700"/>
    </source>
</evidence>
<comment type="function">
    <text evidence="3">Flagellin is the subunit protein which polymerizes to form the filaments of bacterial flagella.</text>
</comment>
<dbReference type="PANTHER" id="PTHR42792">
    <property type="entry name" value="FLAGELLIN"/>
    <property type="match status" value="1"/>
</dbReference>
<reference evidence="7" key="1">
    <citation type="submission" date="2018-03" db="EMBL/GenBank/DDBJ databases">
        <authorList>
            <person name="Sun L."/>
            <person name="Liu H."/>
            <person name="Chen W."/>
            <person name="Huang K."/>
            <person name="Liu W."/>
            <person name="Gao X."/>
        </authorList>
    </citation>
    <scope>NUCLEOTIDE SEQUENCE [LARGE SCALE GENOMIC DNA]</scope>
    <source>
        <strain evidence="7">SH9</strain>
    </source>
</reference>
<evidence type="ECO:0000313" key="7">
    <source>
        <dbReference type="Proteomes" id="UP000239772"/>
    </source>
</evidence>
<evidence type="ECO:0000256" key="3">
    <source>
        <dbReference type="RuleBase" id="RU362073"/>
    </source>
</evidence>
<feature type="domain" description="Flagellin N-terminal" evidence="4">
    <location>
        <begin position="21"/>
        <end position="146"/>
    </location>
</feature>
<dbReference type="GO" id="GO:0005576">
    <property type="term" value="C:extracellular region"/>
    <property type="evidence" value="ECO:0007669"/>
    <property type="project" value="UniProtKB-SubCell"/>
</dbReference>
<dbReference type="SUPFAM" id="SSF64518">
    <property type="entry name" value="Phase 1 flagellin"/>
    <property type="match status" value="1"/>
</dbReference>
<comment type="subcellular location">
    <subcellularLocation>
        <location evidence="3">Secreted</location>
    </subcellularLocation>
    <subcellularLocation>
        <location evidence="3">Bacterial flagellum</location>
    </subcellularLocation>
</comment>
<comment type="similarity">
    <text evidence="1 3">Belongs to the bacterial flagellin family.</text>
</comment>
<proteinExistence type="inferred from homology"/>
<dbReference type="Pfam" id="PF00700">
    <property type="entry name" value="Flagellin_C"/>
    <property type="match status" value="1"/>
</dbReference>
<dbReference type="Proteomes" id="UP000239772">
    <property type="component" value="Unassembled WGS sequence"/>
</dbReference>
<dbReference type="Pfam" id="PF00669">
    <property type="entry name" value="Flagellin_N"/>
    <property type="match status" value="1"/>
</dbReference>
<dbReference type="GO" id="GO:0009288">
    <property type="term" value="C:bacterial-type flagellum"/>
    <property type="evidence" value="ECO:0007669"/>
    <property type="project" value="UniProtKB-SubCell"/>
</dbReference>
<name>A0A2T1HU61_9HYPH</name>